<dbReference type="HOGENOM" id="CLU_3330985_0_0_9"/>
<reference evidence="2 3" key="2">
    <citation type="journal article" date="2013" name="Genome Announc.">
        <title>Genome Sequence of Growth-Improving Paenibacillus mucilaginosus Strain KNP414.</title>
        <authorList>
            <person name="Lu J.J."/>
            <person name="Wang J.F."/>
            <person name="Hu X.F."/>
        </authorList>
    </citation>
    <scope>NUCLEOTIDE SEQUENCE [LARGE SCALE GENOMIC DNA]</scope>
    <source>
        <strain evidence="2 3">KNP414</strain>
    </source>
</reference>
<dbReference type="PATRIC" id="fig|1036673.3.peg.5228"/>
<dbReference type="AlphaFoldDB" id="F8FLN2"/>
<organism evidence="2 3">
    <name type="scientific">Paenibacillus mucilaginosus (strain KNP414)</name>
    <dbReference type="NCBI Taxonomy" id="1036673"/>
    <lineage>
        <taxon>Bacteria</taxon>
        <taxon>Bacillati</taxon>
        <taxon>Bacillota</taxon>
        <taxon>Bacilli</taxon>
        <taxon>Bacillales</taxon>
        <taxon>Paenibacillaceae</taxon>
        <taxon>Paenibacillus</taxon>
    </lineage>
</organism>
<dbReference type="Proteomes" id="UP000006620">
    <property type="component" value="Chromosome"/>
</dbReference>
<name>F8FLN2_PAEMK</name>
<gene>
    <name evidence="2" type="ordered locus">KNP414_05635</name>
</gene>
<reference evidence="3" key="1">
    <citation type="submission" date="2011-06" db="EMBL/GenBank/DDBJ databases">
        <title>Complete genome sequence of Paenibacillus mucilaginosus KNP414.</title>
        <authorList>
            <person name="Wang J."/>
            <person name="Hu S."/>
            <person name="Hu X."/>
            <person name="Zhang B."/>
            <person name="Dong D."/>
            <person name="Zhang S."/>
            <person name="Zhao K."/>
            <person name="Wu D."/>
        </authorList>
    </citation>
    <scope>NUCLEOTIDE SEQUENCE [LARGE SCALE GENOMIC DNA]</scope>
    <source>
        <strain evidence="3">KNP414</strain>
    </source>
</reference>
<proteinExistence type="predicted"/>
<evidence type="ECO:0000313" key="2">
    <source>
        <dbReference type="EMBL" id="AEI44159.1"/>
    </source>
</evidence>
<protein>
    <submittedName>
        <fullName evidence="2">Uncharacterized protein</fullName>
    </submittedName>
</protein>
<feature type="compositionally biased region" description="Basic and acidic residues" evidence="1">
    <location>
        <begin position="28"/>
        <end position="38"/>
    </location>
</feature>
<evidence type="ECO:0000256" key="1">
    <source>
        <dbReference type="SAM" id="MobiDB-lite"/>
    </source>
</evidence>
<dbReference type="EMBL" id="CP002869">
    <property type="protein sequence ID" value="AEI44159.1"/>
    <property type="molecule type" value="Genomic_DNA"/>
</dbReference>
<evidence type="ECO:0000313" key="3">
    <source>
        <dbReference type="Proteomes" id="UP000006620"/>
    </source>
</evidence>
<feature type="region of interest" description="Disordered" evidence="1">
    <location>
        <begin position="16"/>
        <end position="38"/>
    </location>
</feature>
<accession>F8FLN2</accession>
<sequence length="38" mass="4225">MKPFILVRRPVQTIPQLARRGTAPEVHTAGEGRRENAA</sequence>
<dbReference type="KEGG" id="pms:KNP414_05635"/>